<sequence length="157" mass="17698">MRMAYHPSDFIGHELRYSCTKCQRSGSMPAADALARYGNKALPELRYDFAREFGCERGPDAPFNDKCAIMYDSSTEKMLGIEVPPPKADHERTLGELAQHEALFALCLECNRRKPIDRWGIQKKIGKGLTLGQLAGLMRCKCGHKGARLMVRHLSRD</sequence>
<organism evidence="1 2">
    <name type="scientific">Rhizobium altiplani</name>
    <dbReference type="NCBI Taxonomy" id="1864509"/>
    <lineage>
        <taxon>Bacteria</taxon>
        <taxon>Pseudomonadati</taxon>
        <taxon>Pseudomonadota</taxon>
        <taxon>Alphaproteobacteria</taxon>
        <taxon>Hyphomicrobiales</taxon>
        <taxon>Rhizobiaceae</taxon>
        <taxon>Rhizobium/Agrobacterium group</taxon>
        <taxon>Rhizobium</taxon>
    </lineage>
</organism>
<keyword evidence="2" id="KW-1185">Reference proteome</keyword>
<dbReference type="OrthoDB" id="8421576at2"/>
<reference evidence="1 2" key="1">
    <citation type="submission" date="2015-11" db="EMBL/GenBank/DDBJ databases">
        <title>Draft Genome Sequence of the Strain BR 10423 (Rhizobium sp.) isolated from nodules of Mimosa pudica.</title>
        <authorList>
            <person name="Barauna A.C."/>
            <person name="Zilli J.E."/>
            <person name="Simoes-Araujo J.L."/>
            <person name="Reis V.M."/>
            <person name="James E.K."/>
            <person name="Reis F.B.Jr."/>
            <person name="Rouws L.F."/>
            <person name="Passos S.R."/>
            <person name="Gois S.R."/>
        </authorList>
    </citation>
    <scope>NUCLEOTIDE SEQUENCE [LARGE SCALE GENOMIC DNA]</scope>
    <source>
        <strain evidence="1 2">BR10423</strain>
    </source>
</reference>
<dbReference type="EMBL" id="LNCD01000034">
    <property type="protein sequence ID" value="KWV56676.1"/>
    <property type="molecule type" value="Genomic_DNA"/>
</dbReference>
<evidence type="ECO:0000313" key="1">
    <source>
        <dbReference type="EMBL" id="KWV56676.1"/>
    </source>
</evidence>
<gene>
    <name evidence="1" type="ORF">AS026_33050</name>
</gene>
<dbReference type="AlphaFoldDB" id="A0A120FPA8"/>
<proteinExistence type="predicted"/>
<dbReference type="Proteomes" id="UP000068164">
    <property type="component" value="Unassembled WGS sequence"/>
</dbReference>
<comment type="caution">
    <text evidence="1">The sequence shown here is derived from an EMBL/GenBank/DDBJ whole genome shotgun (WGS) entry which is preliminary data.</text>
</comment>
<accession>A0A120FPA8</accession>
<evidence type="ECO:0000313" key="2">
    <source>
        <dbReference type="Proteomes" id="UP000068164"/>
    </source>
</evidence>
<name>A0A120FPA8_9HYPH</name>
<protein>
    <submittedName>
        <fullName evidence="1">Uncharacterized protein</fullName>
    </submittedName>
</protein>